<organism evidence="4 5">
    <name type="scientific">Polarella glacialis</name>
    <name type="common">Dinoflagellate</name>
    <dbReference type="NCBI Taxonomy" id="89957"/>
    <lineage>
        <taxon>Eukaryota</taxon>
        <taxon>Sar</taxon>
        <taxon>Alveolata</taxon>
        <taxon>Dinophyceae</taxon>
        <taxon>Suessiales</taxon>
        <taxon>Suessiaceae</taxon>
        <taxon>Polarella</taxon>
    </lineage>
</organism>
<dbReference type="GO" id="GO:0004252">
    <property type="term" value="F:serine-type endopeptidase activity"/>
    <property type="evidence" value="ECO:0007669"/>
    <property type="project" value="InterPro"/>
</dbReference>
<keyword evidence="3" id="KW-0175">Coiled coil</keyword>
<comment type="caution">
    <text evidence="4">The sequence shown here is derived from an EMBL/GenBank/DDBJ whole genome shotgun (WGS) entry which is preliminary data.</text>
</comment>
<accession>A0A813JMW1</accession>
<evidence type="ECO:0000256" key="1">
    <source>
        <dbReference type="ARBA" id="ARBA00007039"/>
    </source>
</evidence>
<dbReference type="InterPro" id="IPR001907">
    <property type="entry name" value="ClpP"/>
</dbReference>
<dbReference type="SUPFAM" id="SSF52096">
    <property type="entry name" value="ClpP/crotonase"/>
    <property type="match status" value="1"/>
</dbReference>
<gene>
    <name evidence="4" type="ORF">PGLA2088_LOCUS21773</name>
</gene>
<feature type="coiled-coil region" evidence="3">
    <location>
        <begin position="296"/>
        <end position="323"/>
    </location>
</feature>
<dbReference type="Pfam" id="PF00574">
    <property type="entry name" value="CLP_protease"/>
    <property type="match status" value="1"/>
</dbReference>
<dbReference type="InterPro" id="IPR023562">
    <property type="entry name" value="ClpP/TepA"/>
</dbReference>
<comment type="similarity">
    <text evidence="1 2">Belongs to the peptidase S14 family.</text>
</comment>
<dbReference type="PANTHER" id="PTHR10381:SF11">
    <property type="entry name" value="ATP-DEPENDENT CLP PROTEASE PROTEOLYTIC SUBUNIT, MITOCHONDRIAL"/>
    <property type="match status" value="1"/>
</dbReference>
<evidence type="ECO:0000313" key="4">
    <source>
        <dbReference type="EMBL" id="CAE8680196.1"/>
    </source>
</evidence>
<evidence type="ECO:0000313" key="5">
    <source>
        <dbReference type="Proteomes" id="UP000626109"/>
    </source>
</evidence>
<dbReference type="CDD" id="cd07017">
    <property type="entry name" value="S14_ClpP_2"/>
    <property type="match status" value="1"/>
</dbReference>
<dbReference type="GO" id="GO:0006515">
    <property type="term" value="P:protein quality control for misfolded or incompletely synthesized proteins"/>
    <property type="evidence" value="ECO:0007669"/>
    <property type="project" value="TreeGrafter"/>
</dbReference>
<dbReference type="GO" id="GO:0004176">
    <property type="term" value="F:ATP-dependent peptidase activity"/>
    <property type="evidence" value="ECO:0007669"/>
    <property type="project" value="InterPro"/>
</dbReference>
<dbReference type="GO" id="GO:0009368">
    <property type="term" value="C:endopeptidase Clp complex"/>
    <property type="evidence" value="ECO:0007669"/>
    <property type="project" value="TreeGrafter"/>
</dbReference>
<name>A0A813JMW1_POLGL</name>
<dbReference type="AlphaFoldDB" id="A0A813JMW1"/>
<dbReference type="PANTHER" id="PTHR10381">
    <property type="entry name" value="ATP-DEPENDENT CLP PROTEASE PROTEOLYTIC SUBUNIT"/>
    <property type="match status" value="1"/>
</dbReference>
<dbReference type="EMBL" id="CAJNNW010025830">
    <property type="protein sequence ID" value="CAE8680196.1"/>
    <property type="molecule type" value="Genomic_DNA"/>
</dbReference>
<sequence>MRAILGRGPLVFGNCPSDEPWARRGGSMSLRLSLLLSCVAGLLSFDSSRLIGFTAGIQARSPATSSGVSNLLACRPQEPCAPGATEQEKEASAADVASAAASMAFAAAAISSVWRRSSRTARAARGPTLRSTARPTLPLCGGVTEPIHGPRHLVARQSGPALMPWKIPNTTQWQWLSVKELLLRERILMVTEYLDDNMANAYLAMLLYLQSEDAQKPVQIYFSSPGAALKPALALYDTICQLKSKGCQVTTVTYSLCAGMGAFLCASGSPGRRFATPNSMFLLSKTGLESPFEGQASDIEVEARQMLRECNRIEEELSAITGKPVEKISQDLERNFYLSAAEAVEYGLIDKVLVPEKDKGSKLDKGTRDPWSGQVVKTETGFGVFSDPDQPRTAV</sequence>
<dbReference type="Proteomes" id="UP000626109">
    <property type="component" value="Unassembled WGS sequence"/>
</dbReference>
<dbReference type="PRINTS" id="PR00127">
    <property type="entry name" value="CLPPROTEASEP"/>
</dbReference>
<evidence type="ECO:0000256" key="3">
    <source>
        <dbReference type="SAM" id="Coils"/>
    </source>
</evidence>
<protein>
    <recommendedName>
        <fullName evidence="2">ATP-dependent Clp protease proteolytic subunit</fullName>
    </recommendedName>
</protein>
<evidence type="ECO:0000256" key="2">
    <source>
        <dbReference type="RuleBase" id="RU003567"/>
    </source>
</evidence>
<dbReference type="Gene3D" id="3.90.226.10">
    <property type="entry name" value="2-enoyl-CoA Hydratase, Chain A, domain 1"/>
    <property type="match status" value="1"/>
</dbReference>
<dbReference type="InterPro" id="IPR029045">
    <property type="entry name" value="ClpP/crotonase-like_dom_sf"/>
</dbReference>
<proteinExistence type="inferred from homology"/>
<dbReference type="GO" id="GO:0051117">
    <property type="term" value="F:ATPase binding"/>
    <property type="evidence" value="ECO:0007669"/>
    <property type="project" value="TreeGrafter"/>
</dbReference>
<reference evidence="4" key="1">
    <citation type="submission" date="2021-02" db="EMBL/GenBank/DDBJ databases">
        <authorList>
            <person name="Dougan E. K."/>
            <person name="Rhodes N."/>
            <person name="Thang M."/>
            <person name="Chan C."/>
        </authorList>
    </citation>
    <scope>NUCLEOTIDE SEQUENCE</scope>
</reference>